<accession>A0A3P9J103</accession>
<feature type="transmembrane region" description="Helical" evidence="12">
    <location>
        <begin position="770"/>
        <end position="791"/>
    </location>
</feature>
<dbReference type="PRINTS" id="PR00248">
    <property type="entry name" value="GPCRMGR"/>
</dbReference>
<dbReference type="InterPro" id="IPR017978">
    <property type="entry name" value="GPCR_3_C"/>
</dbReference>
<dbReference type="GO" id="GO:0050909">
    <property type="term" value="P:sensory perception of taste"/>
    <property type="evidence" value="ECO:0007669"/>
    <property type="project" value="UniProtKB-ARBA"/>
</dbReference>
<keyword evidence="7 12" id="KW-0472">Membrane</keyword>
<keyword evidence="2" id="KW-1003">Cell membrane</keyword>
<dbReference type="GO" id="GO:0004930">
    <property type="term" value="F:G protein-coupled receptor activity"/>
    <property type="evidence" value="ECO:0007669"/>
    <property type="project" value="UniProtKB-KW"/>
</dbReference>
<evidence type="ECO:0000256" key="5">
    <source>
        <dbReference type="ARBA" id="ARBA00022989"/>
    </source>
</evidence>
<dbReference type="InterPro" id="IPR038550">
    <property type="entry name" value="GPCR_3_9-Cys_sf"/>
</dbReference>
<protein>
    <recommendedName>
        <fullName evidence="14">G-protein coupled receptors family 3 profile domain-containing protein</fullName>
    </recommendedName>
</protein>
<evidence type="ECO:0000256" key="8">
    <source>
        <dbReference type="ARBA" id="ARBA00023170"/>
    </source>
</evidence>
<dbReference type="Gene3D" id="3.40.50.2300">
    <property type="match status" value="2"/>
</dbReference>
<evidence type="ECO:0000256" key="12">
    <source>
        <dbReference type="SAM" id="Phobius"/>
    </source>
</evidence>
<dbReference type="InterPro" id="IPR001828">
    <property type="entry name" value="ANF_lig-bd_rcpt"/>
</dbReference>
<keyword evidence="10" id="KW-0807">Transducer</keyword>
<evidence type="ECO:0000256" key="11">
    <source>
        <dbReference type="ARBA" id="ARBA00038492"/>
    </source>
</evidence>
<reference evidence="15" key="4">
    <citation type="submission" date="2025-09" db="UniProtKB">
        <authorList>
            <consortium name="Ensembl"/>
        </authorList>
    </citation>
    <scope>IDENTIFICATION</scope>
    <source>
        <strain evidence="15">HSOK</strain>
    </source>
</reference>
<dbReference type="Proteomes" id="UP000265200">
    <property type="component" value="Chromosome 7"/>
</dbReference>
<dbReference type="PRINTS" id="PR00592">
    <property type="entry name" value="CASENSINGR"/>
</dbReference>
<feature type="transmembrane region" description="Helical" evidence="12">
    <location>
        <begin position="659"/>
        <end position="679"/>
    </location>
</feature>
<comment type="similarity">
    <text evidence="11">Belongs to the G-protein coupled receptor 3 family. TAS1R subfamily.</text>
</comment>
<dbReference type="Pfam" id="PF00003">
    <property type="entry name" value="7tm_3"/>
    <property type="match status" value="1"/>
</dbReference>
<evidence type="ECO:0000256" key="2">
    <source>
        <dbReference type="ARBA" id="ARBA00022475"/>
    </source>
</evidence>
<evidence type="ECO:0000256" key="1">
    <source>
        <dbReference type="ARBA" id="ARBA00004651"/>
    </source>
</evidence>
<feature type="chain" id="PRO_5018139303" description="G-protein coupled receptors family 3 profile domain-containing protein" evidence="13">
    <location>
        <begin position="19"/>
        <end position="832"/>
    </location>
</feature>
<evidence type="ECO:0000256" key="7">
    <source>
        <dbReference type="ARBA" id="ARBA00023136"/>
    </source>
</evidence>
<feature type="transmembrane region" description="Helical" evidence="12">
    <location>
        <begin position="707"/>
        <end position="729"/>
    </location>
</feature>
<keyword evidence="3 12" id="KW-0812">Transmembrane</keyword>
<reference evidence="15" key="3">
    <citation type="submission" date="2025-08" db="UniProtKB">
        <authorList>
            <consortium name="Ensembl"/>
        </authorList>
    </citation>
    <scope>IDENTIFICATION</scope>
    <source>
        <strain evidence="15">HSOK</strain>
    </source>
</reference>
<evidence type="ECO:0000256" key="3">
    <source>
        <dbReference type="ARBA" id="ARBA00022692"/>
    </source>
</evidence>
<dbReference type="InterPro" id="IPR011500">
    <property type="entry name" value="GPCR_3_9-Cys_dom"/>
</dbReference>
<name>A0A3P9J103_ORYLA</name>
<evidence type="ECO:0000256" key="9">
    <source>
        <dbReference type="ARBA" id="ARBA00023180"/>
    </source>
</evidence>
<dbReference type="Gene3D" id="2.10.50.30">
    <property type="entry name" value="GPCR, family 3, nine cysteines domain"/>
    <property type="match status" value="1"/>
</dbReference>
<feature type="transmembrane region" description="Helical" evidence="12">
    <location>
        <begin position="617"/>
        <end position="639"/>
    </location>
</feature>
<dbReference type="Pfam" id="PF01094">
    <property type="entry name" value="ANF_receptor"/>
    <property type="match status" value="1"/>
</dbReference>
<keyword evidence="9" id="KW-0325">Glycoprotein</keyword>
<comment type="subcellular location">
    <subcellularLocation>
        <location evidence="1">Cell membrane</location>
        <topology evidence="1">Multi-pass membrane protein</topology>
    </subcellularLocation>
</comment>
<reference evidence="15 16" key="2">
    <citation type="submission" date="2017-04" db="EMBL/GenBank/DDBJ databases">
        <title>CpG methylation of centromeres and impact of large insertions on vertebrate speciation.</title>
        <authorList>
            <person name="Ichikawa K."/>
            <person name="Yoshimura J."/>
            <person name="Morishita S."/>
        </authorList>
    </citation>
    <scope>NUCLEOTIDE SEQUENCE</scope>
    <source>
        <strain evidence="15 16">HSOK</strain>
    </source>
</reference>
<dbReference type="AlphaFoldDB" id="A0A3P9J103"/>
<feature type="domain" description="G-protein coupled receptors family 3 profile" evidence="14">
    <location>
        <begin position="545"/>
        <end position="813"/>
    </location>
</feature>
<evidence type="ECO:0000256" key="6">
    <source>
        <dbReference type="ARBA" id="ARBA00023040"/>
    </source>
</evidence>
<feature type="transmembrane region" description="Helical" evidence="12">
    <location>
        <begin position="549"/>
        <end position="571"/>
    </location>
</feature>
<feature type="signal peptide" evidence="13">
    <location>
        <begin position="1"/>
        <end position="18"/>
    </location>
</feature>
<keyword evidence="5 12" id="KW-1133">Transmembrane helix</keyword>
<dbReference type="PROSITE" id="PS50259">
    <property type="entry name" value="G_PROTEIN_RECEP_F3_4"/>
    <property type="match status" value="1"/>
</dbReference>
<dbReference type="SUPFAM" id="SSF53822">
    <property type="entry name" value="Periplasmic binding protein-like I"/>
    <property type="match status" value="1"/>
</dbReference>
<evidence type="ECO:0000256" key="4">
    <source>
        <dbReference type="ARBA" id="ARBA00022729"/>
    </source>
</evidence>
<dbReference type="InterPro" id="IPR000337">
    <property type="entry name" value="GPCR_3"/>
</dbReference>
<organism evidence="15 16">
    <name type="scientific">Oryzias latipes</name>
    <name type="common">Japanese rice fish</name>
    <name type="synonym">Japanese killifish</name>
    <dbReference type="NCBI Taxonomy" id="8090"/>
    <lineage>
        <taxon>Eukaryota</taxon>
        <taxon>Metazoa</taxon>
        <taxon>Chordata</taxon>
        <taxon>Craniata</taxon>
        <taxon>Vertebrata</taxon>
        <taxon>Euteleostomi</taxon>
        <taxon>Actinopterygii</taxon>
        <taxon>Neopterygii</taxon>
        <taxon>Teleostei</taxon>
        <taxon>Neoteleostei</taxon>
        <taxon>Acanthomorphata</taxon>
        <taxon>Ovalentaria</taxon>
        <taxon>Atherinomorphae</taxon>
        <taxon>Beloniformes</taxon>
        <taxon>Adrianichthyidae</taxon>
        <taxon>Oryziinae</taxon>
        <taxon>Oryzias</taxon>
    </lineage>
</organism>
<evidence type="ECO:0000256" key="10">
    <source>
        <dbReference type="ARBA" id="ARBA00023224"/>
    </source>
</evidence>
<dbReference type="PANTHER" id="PTHR24061:SF441">
    <property type="entry name" value="TASTE RECEPTOR TYPE 1 MEMBER 2B-RELATED"/>
    <property type="match status" value="1"/>
</dbReference>
<dbReference type="Pfam" id="PF07562">
    <property type="entry name" value="NCD3G"/>
    <property type="match status" value="1"/>
</dbReference>
<dbReference type="PANTHER" id="PTHR24061">
    <property type="entry name" value="CALCIUM-SENSING RECEPTOR-RELATED"/>
    <property type="match status" value="1"/>
</dbReference>
<dbReference type="InterPro" id="IPR000068">
    <property type="entry name" value="GPCR_3_Ca_sens_rcpt-rel"/>
</dbReference>
<dbReference type="Ensembl" id="ENSORLT00015004172.1">
    <property type="protein sequence ID" value="ENSORLP00015025914.1"/>
    <property type="gene ID" value="ENSORLG00015007376.1"/>
</dbReference>
<keyword evidence="8" id="KW-0675">Receptor</keyword>
<feature type="transmembrane region" description="Helical" evidence="12">
    <location>
        <begin position="741"/>
        <end position="764"/>
    </location>
</feature>
<reference key="1">
    <citation type="journal article" date="2007" name="Nature">
        <title>The medaka draft genome and insights into vertebrate genome evolution.</title>
        <authorList>
            <person name="Kasahara M."/>
            <person name="Naruse K."/>
            <person name="Sasaki S."/>
            <person name="Nakatani Y."/>
            <person name="Qu W."/>
            <person name="Ahsan B."/>
            <person name="Yamada T."/>
            <person name="Nagayasu Y."/>
            <person name="Doi K."/>
            <person name="Kasai Y."/>
            <person name="Jindo T."/>
            <person name="Kobayashi D."/>
            <person name="Shimada A."/>
            <person name="Toyoda A."/>
            <person name="Kuroki Y."/>
            <person name="Fujiyama A."/>
            <person name="Sasaki T."/>
            <person name="Shimizu A."/>
            <person name="Asakawa S."/>
            <person name="Shimizu N."/>
            <person name="Hashimoto S."/>
            <person name="Yang J."/>
            <person name="Lee Y."/>
            <person name="Matsushima K."/>
            <person name="Sugano S."/>
            <person name="Sakaizumi M."/>
            <person name="Narita T."/>
            <person name="Ohishi K."/>
            <person name="Haga S."/>
            <person name="Ohta F."/>
            <person name="Nomoto H."/>
            <person name="Nogata K."/>
            <person name="Morishita T."/>
            <person name="Endo T."/>
            <person name="Shin-I T."/>
            <person name="Takeda H."/>
            <person name="Morishita S."/>
            <person name="Kohara Y."/>
        </authorList>
    </citation>
    <scope>NUCLEOTIDE SEQUENCE [LARGE SCALE GENOMIC DNA]</scope>
    <source>
        <strain>Hd-rR</strain>
    </source>
</reference>
<dbReference type="FunFam" id="2.10.50.30:FF:000004">
    <property type="entry name" value="Taste receptor type 1 member 3-like protein"/>
    <property type="match status" value="1"/>
</dbReference>
<dbReference type="FunFam" id="3.40.50.2300:FF:000016">
    <property type="entry name" value="Taste 1 receptor member 2"/>
    <property type="match status" value="1"/>
</dbReference>
<sequence length="832" mass="94787">MFTLIFVCLCLLCCNFHAETECIPKTSEFKMKGDYLLGGLFGVHHVSATLHQNIPEAIICSSQEFSLSNYRRFQMMRFSIEEINNSTSLLPNVTLGYEIFDHCSDTKNFPGIFSLISVDGSVQPWKESVNFSKVIAVVGTGTSTATMTVAPLFMMDLVPMISYGASSSVFSRKQNFPSFLRTLHPNKDVIKIILRLLEKFKWTWVAFLYIDDDYGRDGLDLFVKKIQDTKICLAFSHGLTENTDYPKLFKQMKALRINVIIVFTTEWTAERLIMSAIQQNVTNKVWIAADAWSLHKELPKKPGIRNIGTVLGIAEPKITVPGFDDFVFSFKDQNQCENPEQHPLCNQMCNCSSLSAEDIITADPSFNFPVYSAVYAVAHALHAVLQCGAGSCNKSIKVYPHMVLEELRKSKFTLLNQTIHFDKNGDPKFGSYAIVIWNESGDAEEIGSYIFHPEYNFDINESKIHWHGDKKPGSFCSKECPDGYMKKQEGVHKCCFSCTICPKGTYLNTTDPYKCIECKDTEWSAEGSTACKPRQLEYVPFSDPAAICIMTGTVILLAFIVGISVLFALNYNTPVVRSAGGPMCFLILGCLSLCSISVFFCFGEPTIVFCILRYTPFFLFGSVCLACLAVHSFKIICIFKIFAKLPILQSYWRKYHRSWLIISIVFFIQAAQLISGTILSPPEPYPDTFWYSDKYILRCYFFKNHKASLSSCVFLFMLWLITLFFSYTGRNLPKKKNYNEVRAITFCMLQQILIWIFFATGYTLHHGKYLQIFSALAMLLSLYSYLFNYFITKCNIIIFKPEQNTQQYFQDLILDYSMQSSQLVAHHFYSCL</sequence>
<dbReference type="InterPro" id="IPR028082">
    <property type="entry name" value="Peripla_BP_I"/>
</dbReference>
<evidence type="ECO:0000313" key="16">
    <source>
        <dbReference type="Proteomes" id="UP000265200"/>
    </source>
</evidence>
<evidence type="ECO:0000313" key="15">
    <source>
        <dbReference type="Ensembl" id="ENSORLP00015025914.1"/>
    </source>
</evidence>
<feature type="transmembrane region" description="Helical" evidence="12">
    <location>
        <begin position="583"/>
        <end position="605"/>
    </location>
</feature>
<keyword evidence="6" id="KW-0297">G-protein coupled receptor</keyword>
<dbReference type="GO" id="GO:0005886">
    <property type="term" value="C:plasma membrane"/>
    <property type="evidence" value="ECO:0007669"/>
    <property type="project" value="UniProtKB-SubCell"/>
</dbReference>
<keyword evidence="4 13" id="KW-0732">Signal</keyword>
<proteinExistence type="inferred from homology"/>
<evidence type="ECO:0000259" key="14">
    <source>
        <dbReference type="PROSITE" id="PS50259"/>
    </source>
</evidence>
<evidence type="ECO:0000256" key="13">
    <source>
        <dbReference type="SAM" id="SignalP"/>
    </source>
</evidence>